<proteinExistence type="predicted"/>
<gene>
    <name evidence="2" type="ORF">AAND1436_LOCUS39668</name>
</gene>
<protein>
    <submittedName>
        <fullName evidence="2">Uncharacterized protein</fullName>
    </submittedName>
</protein>
<accession>A0A7S2I910</accession>
<evidence type="ECO:0000256" key="1">
    <source>
        <dbReference type="SAM" id="MobiDB-lite"/>
    </source>
</evidence>
<feature type="region of interest" description="Disordered" evidence="1">
    <location>
        <begin position="76"/>
        <end position="97"/>
    </location>
</feature>
<sequence>MSGKLPKLQLPGDEEARRRITEATDLARAGEMKAAQQALREAASSQLIAAPLQRQILAWWSAGCYDLPGLGGNESAQGDAIVRGSPASTPPAPRRSEADDAITRVMREHNWSHKEAAKYVEEGGLEMEAMKAEMDHPMDAAFQKLKEQGPPQWFIDMWKEHEAKEAVDAGAPAAVGDAVALAPAAAVA</sequence>
<dbReference type="EMBL" id="HBGQ01082933">
    <property type="protein sequence ID" value="CAD9512459.1"/>
    <property type="molecule type" value="Transcribed_RNA"/>
</dbReference>
<organism evidence="2">
    <name type="scientific">Alexandrium andersonii</name>
    <dbReference type="NCBI Taxonomy" id="327968"/>
    <lineage>
        <taxon>Eukaryota</taxon>
        <taxon>Sar</taxon>
        <taxon>Alveolata</taxon>
        <taxon>Dinophyceae</taxon>
        <taxon>Gonyaulacales</taxon>
        <taxon>Pyrocystaceae</taxon>
        <taxon>Alexandrium</taxon>
    </lineage>
</organism>
<evidence type="ECO:0000313" key="2">
    <source>
        <dbReference type="EMBL" id="CAD9512459.1"/>
    </source>
</evidence>
<dbReference type="AlphaFoldDB" id="A0A7S2I910"/>
<reference evidence="2" key="1">
    <citation type="submission" date="2021-01" db="EMBL/GenBank/DDBJ databases">
        <authorList>
            <person name="Corre E."/>
            <person name="Pelletier E."/>
            <person name="Niang G."/>
            <person name="Scheremetjew M."/>
            <person name="Finn R."/>
            <person name="Kale V."/>
            <person name="Holt S."/>
            <person name="Cochrane G."/>
            <person name="Meng A."/>
            <person name="Brown T."/>
            <person name="Cohen L."/>
        </authorList>
    </citation>
    <scope>NUCLEOTIDE SEQUENCE</scope>
    <source>
        <strain evidence="2">CCMP2222</strain>
    </source>
</reference>
<name>A0A7S2I910_9DINO</name>